<reference evidence="1 2" key="1">
    <citation type="submission" date="2020-11" db="EMBL/GenBank/DDBJ databases">
        <title>Amino acid is mineralized and recycled by bacteria in oceanic microbiome.</title>
        <authorList>
            <person name="Zheng L.Y."/>
        </authorList>
    </citation>
    <scope>NUCLEOTIDE SEQUENCE [LARGE SCALE GENOMIC DNA]</scope>
    <source>
        <strain evidence="1 2">A32-1</strain>
    </source>
</reference>
<dbReference type="RefSeq" id="WP_195693524.1">
    <property type="nucleotide sequence ID" value="NZ_CP064760.1"/>
</dbReference>
<dbReference type="InterPro" id="IPR017601">
    <property type="entry name" value="DGQHR-contain_dom"/>
</dbReference>
<dbReference type="Proteomes" id="UP000594480">
    <property type="component" value="Chromosome"/>
</dbReference>
<dbReference type="KEGG" id="msf:IT882_05690"/>
<keyword evidence="2" id="KW-1185">Reference proteome</keyword>
<dbReference type="AlphaFoldDB" id="A0A7S8MZC5"/>
<organism evidence="1 2">
    <name type="scientific">Microbacterium schleiferi</name>
    <dbReference type="NCBI Taxonomy" id="69362"/>
    <lineage>
        <taxon>Bacteria</taxon>
        <taxon>Bacillati</taxon>
        <taxon>Actinomycetota</taxon>
        <taxon>Actinomycetes</taxon>
        <taxon>Micrococcales</taxon>
        <taxon>Microbacteriaceae</taxon>
        <taxon>Microbacterium</taxon>
    </lineage>
</organism>
<name>A0A7S8MZC5_9MICO</name>
<evidence type="ECO:0000313" key="2">
    <source>
        <dbReference type="Proteomes" id="UP000594480"/>
    </source>
</evidence>
<accession>A0A7S8MZC5</accession>
<gene>
    <name evidence="1" type="ORF">IT882_05690</name>
</gene>
<dbReference type="NCBIfam" id="TIGR03187">
    <property type="entry name" value="DGQHR"/>
    <property type="match status" value="1"/>
</dbReference>
<proteinExistence type="predicted"/>
<evidence type="ECO:0000313" key="1">
    <source>
        <dbReference type="EMBL" id="QPE05508.1"/>
    </source>
</evidence>
<sequence>MGFTHVPAEGKEAKFGNKTGELDAVFVYENVLLVVEDTTSKKPFDHAKNKKLLAEQIQSSKVEFIEWLRYTFPEHEDAIKAYSPKRFQLFYLYISRTEMDLDDDDLALLAPMKIVSVRALNYFDKLAKTIRRSAKTDLWRFLELTSSDIGAANATNDVKSIDTTIISPDDSTGFSNGVRLVSFMISADVLLRNSYVLRKDNWGYSTDLYQRLIDANRIRKIRQYVASDGSAFLNNIIVGLPPDVTFQTSDKSPIELDDIQDYSAYRMTIPDEFNSLCIIDGQHRVFAHYEGNDELEPKVAAIRGKVHLLATGLIFPPGMDELERLKLQGEIFLDINSNTKPVPADVLLAIQSLRAPYADVAVARRVLELLNKQSAFRNMFQLSQMDQAPIKIASIVKFALRYLVDIQAKSGLFAEWVKGDPARTSLRTKSNSELLTEYVNYCTATLNLYFNALKAHHSSEWNDPQNKITSTTVINAMIIALRRSLPALGVLTFEEYASLVKAWHVDFSTGTFPYASSQYARFSQEILRDMFNLVEEDGRWVASK</sequence>
<dbReference type="EMBL" id="CP064760">
    <property type="protein sequence ID" value="QPE05508.1"/>
    <property type="molecule type" value="Genomic_DNA"/>
</dbReference>
<dbReference type="CDD" id="cd16413">
    <property type="entry name" value="DGQHR_domain"/>
    <property type="match status" value="1"/>
</dbReference>
<protein>
    <submittedName>
        <fullName evidence="1">DGQHR domain-containing protein</fullName>
    </submittedName>
</protein>